<comment type="caution">
    <text evidence="1">The sequence shown here is derived from an EMBL/GenBank/DDBJ whole genome shotgun (WGS) entry which is preliminary data.</text>
</comment>
<evidence type="ECO:0000313" key="1">
    <source>
        <dbReference type="EMBL" id="GJD92884.1"/>
    </source>
</evidence>
<proteinExistence type="predicted"/>
<name>A0ABQ4RRQ4_9HYPH</name>
<keyword evidence="2" id="KW-1185">Reference proteome</keyword>
<protein>
    <submittedName>
        <fullName evidence="1">Uncharacterized protein</fullName>
    </submittedName>
</protein>
<reference evidence="1" key="2">
    <citation type="submission" date="2021-08" db="EMBL/GenBank/DDBJ databases">
        <authorList>
            <person name="Tani A."/>
            <person name="Ola A."/>
            <person name="Ogura Y."/>
            <person name="Katsura K."/>
            <person name="Hayashi T."/>
        </authorList>
    </citation>
    <scope>NUCLEOTIDE SEQUENCE</scope>
    <source>
        <strain evidence="1">DSM 19015</strain>
    </source>
</reference>
<accession>A0ABQ4RRQ4</accession>
<dbReference type="Proteomes" id="UP001055125">
    <property type="component" value="Unassembled WGS sequence"/>
</dbReference>
<reference evidence="1" key="1">
    <citation type="journal article" date="2021" name="Front. Microbiol.">
        <title>Comprehensive Comparative Genomics and Phenotyping of Methylobacterium Species.</title>
        <authorList>
            <person name="Alessa O."/>
            <person name="Ogura Y."/>
            <person name="Fujitani Y."/>
            <person name="Takami H."/>
            <person name="Hayashi T."/>
            <person name="Sahin N."/>
            <person name="Tani A."/>
        </authorList>
    </citation>
    <scope>NUCLEOTIDE SEQUENCE</scope>
    <source>
        <strain evidence="1">DSM 19015</strain>
    </source>
</reference>
<dbReference type="EMBL" id="BPQP01000001">
    <property type="protein sequence ID" value="GJD92884.1"/>
    <property type="molecule type" value="Genomic_DNA"/>
</dbReference>
<sequence>MSAALDQIPPAVAAQWLHDRFVSVDSVAQDTRMAEHLFEVFRANHARRNRAPTDFDAVRAELAKLQEER</sequence>
<evidence type="ECO:0000313" key="2">
    <source>
        <dbReference type="Proteomes" id="UP001055125"/>
    </source>
</evidence>
<gene>
    <name evidence="1" type="ORF">OCOJLMKI_0067</name>
</gene>
<dbReference type="RefSeq" id="WP_238241951.1">
    <property type="nucleotide sequence ID" value="NZ_BPQP01000001.1"/>
</dbReference>
<organism evidence="1 2">
    <name type="scientific">Methylobacterium iners</name>
    <dbReference type="NCBI Taxonomy" id="418707"/>
    <lineage>
        <taxon>Bacteria</taxon>
        <taxon>Pseudomonadati</taxon>
        <taxon>Pseudomonadota</taxon>
        <taxon>Alphaproteobacteria</taxon>
        <taxon>Hyphomicrobiales</taxon>
        <taxon>Methylobacteriaceae</taxon>
        <taxon>Methylobacterium</taxon>
    </lineage>
</organism>